<dbReference type="Proteomes" id="UP000183208">
    <property type="component" value="Unassembled WGS sequence"/>
</dbReference>
<dbReference type="EMBL" id="FNTI01000001">
    <property type="protein sequence ID" value="SEE26827.1"/>
    <property type="molecule type" value="Genomic_DNA"/>
</dbReference>
<dbReference type="Pfam" id="PF12680">
    <property type="entry name" value="SnoaL_2"/>
    <property type="match status" value="1"/>
</dbReference>
<dbReference type="InterPro" id="IPR032710">
    <property type="entry name" value="NTF2-like_dom_sf"/>
</dbReference>
<feature type="domain" description="SnoaL-like" evidence="1">
    <location>
        <begin position="16"/>
        <end position="97"/>
    </location>
</feature>
<evidence type="ECO:0000313" key="3">
    <source>
        <dbReference type="Proteomes" id="UP000183208"/>
    </source>
</evidence>
<protein>
    <submittedName>
        <fullName evidence="2">SnoaL-like domain-containing protein</fullName>
    </submittedName>
</protein>
<accession>A0A1H5HFU2</accession>
<reference evidence="2 3" key="1">
    <citation type="submission" date="2016-10" db="EMBL/GenBank/DDBJ databases">
        <authorList>
            <person name="de Groot N.N."/>
        </authorList>
    </citation>
    <scope>NUCLEOTIDE SEQUENCE [LARGE SCALE GENOMIC DNA]</scope>
    <source>
        <strain evidence="2 3">GAS522</strain>
    </source>
</reference>
<gene>
    <name evidence="2" type="ORF">SAMN05444171_6849</name>
</gene>
<organism evidence="2 3">
    <name type="scientific">Bradyrhizobium lablabi</name>
    <dbReference type="NCBI Taxonomy" id="722472"/>
    <lineage>
        <taxon>Bacteria</taxon>
        <taxon>Pseudomonadati</taxon>
        <taxon>Pseudomonadota</taxon>
        <taxon>Alphaproteobacteria</taxon>
        <taxon>Hyphomicrobiales</taxon>
        <taxon>Nitrobacteraceae</taxon>
        <taxon>Bradyrhizobium</taxon>
    </lineage>
</organism>
<dbReference type="SUPFAM" id="SSF54427">
    <property type="entry name" value="NTF2-like"/>
    <property type="match status" value="1"/>
</dbReference>
<evidence type="ECO:0000259" key="1">
    <source>
        <dbReference type="Pfam" id="PF12680"/>
    </source>
</evidence>
<dbReference type="Gene3D" id="3.10.450.50">
    <property type="match status" value="1"/>
</dbReference>
<proteinExistence type="predicted"/>
<dbReference type="AlphaFoldDB" id="A0A1H5HFU2"/>
<evidence type="ECO:0000313" key="2">
    <source>
        <dbReference type="EMBL" id="SEE26827.1"/>
    </source>
</evidence>
<dbReference type="RefSeq" id="WP_074828357.1">
    <property type="nucleotide sequence ID" value="NZ_FNTI01000001.1"/>
</dbReference>
<dbReference type="InterPro" id="IPR037401">
    <property type="entry name" value="SnoaL-like"/>
</dbReference>
<name>A0A1H5HFU2_9BRAD</name>
<dbReference type="OrthoDB" id="333383at2"/>
<sequence>MPSSHHEPAHLAALGRDWIAAWNSHDLERVLALYAEDTEMTSDRIPALGFDASGTVRGKPTLRAYWSKALSMIPNLHFELIDTYVSPDSVVVFYQNERGKKICEYLRLDAEGKIRQGSANHLV</sequence>